<keyword evidence="3" id="KW-1185">Reference proteome</keyword>
<evidence type="ECO:0000256" key="1">
    <source>
        <dbReference type="SAM" id="MobiDB-lite"/>
    </source>
</evidence>
<dbReference type="AlphaFoldDB" id="A0A0L0TEM1"/>
<dbReference type="VEuPathDB" id="FungiDB:AMAG_20707"/>
<feature type="compositionally biased region" description="Pro residues" evidence="1">
    <location>
        <begin position="161"/>
        <end position="177"/>
    </location>
</feature>
<proteinExistence type="predicted"/>
<protein>
    <submittedName>
        <fullName evidence="2">Uncharacterized protein</fullName>
    </submittedName>
</protein>
<name>A0A0L0TEM1_ALLM3</name>
<gene>
    <name evidence="2" type="ORF">AMAG_20707</name>
</gene>
<reference evidence="2 3" key="1">
    <citation type="submission" date="2009-11" db="EMBL/GenBank/DDBJ databases">
        <title>Annotation of Allomyces macrogynus ATCC 38327.</title>
        <authorList>
            <consortium name="The Broad Institute Genome Sequencing Platform"/>
            <person name="Russ C."/>
            <person name="Cuomo C."/>
            <person name="Burger G."/>
            <person name="Gray M.W."/>
            <person name="Holland P.W.H."/>
            <person name="King N."/>
            <person name="Lang F.B.F."/>
            <person name="Roger A.J."/>
            <person name="Ruiz-Trillo I."/>
            <person name="Young S.K."/>
            <person name="Zeng Q."/>
            <person name="Gargeya S."/>
            <person name="Fitzgerald M."/>
            <person name="Haas B."/>
            <person name="Abouelleil A."/>
            <person name="Alvarado L."/>
            <person name="Arachchi H.M."/>
            <person name="Berlin A."/>
            <person name="Chapman S.B."/>
            <person name="Gearin G."/>
            <person name="Goldberg J."/>
            <person name="Griggs A."/>
            <person name="Gujja S."/>
            <person name="Hansen M."/>
            <person name="Heiman D."/>
            <person name="Howarth C."/>
            <person name="Larimer J."/>
            <person name="Lui A."/>
            <person name="MacDonald P.J.P."/>
            <person name="McCowen C."/>
            <person name="Montmayeur A."/>
            <person name="Murphy C."/>
            <person name="Neiman D."/>
            <person name="Pearson M."/>
            <person name="Priest M."/>
            <person name="Roberts A."/>
            <person name="Saif S."/>
            <person name="Shea T."/>
            <person name="Sisk P."/>
            <person name="Stolte C."/>
            <person name="Sykes S."/>
            <person name="Wortman J."/>
            <person name="Nusbaum C."/>
            <person name="Birren B."/>
        </authorList>
    </citation>
    <scope>NUCLEOTIDE SEQUENCE [LARGE SCALE GENOMIC DNA]</scope>
    <source>
        <strain evidence="2 3">ATCC 38327</strain>
    </source>
</reference>
<feature type="region of interest" description="Disordered" evidence="1">
    <location>
        <begin position="334"/>
        <end position="370"/>
    </location>
</feature>
<evidence type="ECO:0000313" key="2">
    <source>
        <dbReference type="EMBL" id="KNE73197.1"/>
    </source>
</evidence>
<dbReference type="Proteomes" id="UP000054350">
    <property type="component" value="Unassembled WGS sequence"/>
</dbReference>
<reference evidence="3" key="2">
    <citation type="submission" date="2009-11" db="EMBL/GenBank/DDBJ databases">
        <title>The Genome Sequence of Allomyces macrogynus strain ATCC 38327.</title>
        <authorList>
            <consortium name="The Broad Institute Genome Sequencing Platform"/>
            <person name="Russ C."/>
            <person name="Cuomo C."/>
            <person name="Shea T."/>
            <person name="Young S.K."/>
            <person name="Zeng Q."/>
            <person name="Koehrsen M."/>
            <person name="Haas B."/>
            <person name="Borodovsky M."/>
            <person name="Guigo R."/>
            <person name="Alvarado L."/>
            <person name="Berlin A."/>
            <person name="Borenstein D."/>
            <person name="Chen Z."/>
            <person name="Engels R."/>
            <person name="Freedman E."/>
            <person name="Gellesch M."/>
            <person name="Goldberg J."/>
            <person name="Griggs A."/>
            <person name="Gujja S."/>
            <person name="Heiman D."/>
            <person name="Hepburn T."/>
            <person name="Howarth C."/>
            <person name="Jen D."/>
            <person name="Larson L."/>
            <person name="Lewis B."/>
            <person name="Mehta T."/>
            <person name="Park D."/>
            <person name="Pearson M."/>
            <person name="Roberts A."/>
            <person name="Saif S."/>
            <person name="Shenoy N."/>
            <person name="Sisk P."/>
            <person name="Stolte C."/>
            <person name="Sykes S."/>
            <person name="Walk T."/>
            <person name="White J."/>
            <person name="Yandava C."/>
            <person name="Burger G."/>
            <person name="Gray M.W."/>
            <person name="Holland P.W.H."/>
            <person name="King N."/>
            <person name="Lang F.B.F."/>
            <person name="Roger A.J."/>
            <person name="Ruiz-Trillo I."/>
            <person name="Lander E."/>
            <person name="Nusbaum C."/>
        </authorList>
    </citation>
    <scope>NUCLEOTIDE SEQUENCE [LARGE SCALE GENOMIC DNA]</scope>
    <source>
        <strain evidence="3">ATCC 38327</strain>
    </source>
</reference>
<feature type="region of interest" description="Disordered" evidence="1">
    <location>
        <begin position="148"/>
        <end position="182"/>
    </location>
</feature>
<accession>A0A0L0TEM1</accession>
<evidence type="ECO:0000313" key="3">
    <source>
        <dbReference type="Proteomes" id="UP000054350"/>
    </source>
</evidence>
<dbReference type="EMBL" id="GG745391">
    <property type="protein sequence ID" value="KNE73197.1"/>
    <property type="molecule type" value="Genomic_DNA"/>
</dbReference>
<sequence length="370" mass="37730">MTPDGGVRAPAGADGLAAASAAASAMTLAAMGMQMSQSMIMMPTAPTSMGMMGASPVMGMQVPGAPTGMMMMQLAPSIVQPGPAPMAMSPLAMPPLAMSPMSMLSAQKSAYPTAHLRQMGPAAGMGTYGTGTVGAMFGQMFRELQVSSEAMGSTDMGDPLPSIPSPAPPAPAGPASPRPLMSSQTTMYPTQAIPASPRGAGTGTTLFGTHASPFTPRGDMDPAAFSLPGAPPVHDVGPAAPQHPRSPPGMVRVHTFMYPTQQTGSTGSASVYGSVAMPDSPLRSDAHAPRPVPRTNTANMMYPTQRQPTSPLAVGAQTITGGLGASFAEAFRTIQNQEDAEERANREGDEVGQLQPLPGTPSEGELELPE</sequence>
<organism evidence="2 3">
    <name type="scientific">Allomyces macrogynus (strain ATCC 38327)</name>
    <name type="common">Allomyces javanicus var. macrogynus</name>
    <dbReference type="NCBI Taxonomy" id="578462"/>
    <lineage>
        <taxon>Eukaryota</taxon>
        <taxon>Fungi</taxon>
        <taxon>Fungi incertae sedis</taxon>
        <taxon>Blastocladiomycota</taxon>
        <taxon>Blastocladiomycetes</taxon>
        <taxon>Blastocladiales</taxon>
        <taxon>Blastocladiaceae</taxon>
        <taxon>Allomyces</taxon>
    </lineage>
</organism>
<feature type="region of interest" description="Disordered" evidence="1">
    <location>
        <begin position="280"/>
        <end position="308"/>
    </location>
</feature>
<feature type="compositionally biased region" description="Polar residues" evidence="1">
    <location>
        <begin position="294"/>
        <end position="308"/>
    </location>
</feature>